<gene>
    <name evidence="3" type="ORF">NDI86_18195</name>
</gene>
<evidence type="ECO:0000313" key="4">
    <source>
        <dbReference type="Proteomes" id="UP001268864"/>
    </source>
</evidence>
<comment type="caution">
    <text evidence="3">The sequence shown here is derived from an EMBL/GenBank/DDBJ whole genome shotgun (WGS) entry which is preliminary data.</text>
</comment>
<sequence length="302" mass="32650">MRTGFYVDNELGESRNGLSRSGSSRTESESSEDVTVLFVSDTHLGFENRADTESGKEVSWIGVISSQTTMSRIVDIALAQDVDAVIHTGDILDHEVGEITLDAAEATLHILSMEEIPVYCIIGSHDHGSKHPSNPGSVDGVAWLQRQVEQGYLAELTMSPTRVADSQVDAYGISASNVGIDDVGQGLDWSFAEIAFGAATPGPNILCLHESTSLYRGEDGDVDIDELFAQSRVQFDCVLIGDEHSPKHDDFNNGYAFTTGDGTPVHYTGPAIRLNDAYENRDAFVTELTIGADGVRTRRHAV</sequence>
<evidence type="ECO:0000259" key="2">
    <source>
        <dbReference type="Pfam" id="PF00149"/>
    </source>
</evidence>
<dbReference type="PANTHER" id="PTHR30337">
    <property type="entry name" value="COMPONENT OF ATP-DEPENDENT DSDNA EXONUCLEASE"/>
    <property type="match status" value="1"/>
</dbReference>
<protein>
    <submittedName>
        <fullName evidence="3">Metallophosphoesterase</fullName>
    </submittedName>
</protein>
<feature type="compositionally biased region" description="Low complexity" evidence="1">
    <location>
        <begin position="14"/>
        <end position="25"/>
    </location>
</feature>
<feature type="region of interest" description="Disordered" evidence="1">
    <location>
        <begin position="1"/>
        <end position="32"/>
    </location>
</feature>
<evidence type="ECO:0000256" key="1">
    <source>
        <dbReference type="SAM" id="MobiDB-lite"/>
    </source>
</evidence>
<keyword evidence="4" id="KW-1185">Reference proteome</keyword>
<organism evidence="3 4">
    <name type="scientific">Haloarcula onubensis</name>
    <dbReference type="NCBI Taxonomy" id="2950539"/>
    <lineage>
        <taxon>Archaea</taxon>
        <taxon>Methanobacteriati</taxon>
        <taxon>Methanobacteriota</taxon>
        <taxon>Stenosarchaea group</taxon>
        <taxon>Halobacteria</taxon>
        <taxon>Halobacteriales</taxon>
        <taxon>Haloarculaceae</taxon>
        <taxon>Haloarcula</taxon>
    </lineage>
</organism>
<dbReference type="InterPro" id="IPR029052">
    <property type="entry name" value="Metallo-depent_PP-like"/>
</dbReference>
<name>A0ABU2FTH1_9EURY</name>
<dbReference type="Gene3D" id="3.60.21.10">
    <property type="match status" value="1"/>
</dbReference>
<feature type="domain" description="Calcineurin-like phosphoesterase" evidence="2">
    <location>
        <begin position="35"/>
        <end position="245"/>
    </location>
</feature>
<dbReference type="SUPFAM" id="SSF56300">
    <property type="entry name" value="Metallo-dependent phosphatases"/>
    <property type="match status" value="1"/>
</dbReference>
<dbReference type="PANTHER" id="PTHR30337:SF0">
    <property type="entry name" value="NUCLEASE SBCCD SUBUNIT D"/>
    <property type="match status" value="1"/>
</dbReference>
<evidence type="ECO:0000313" key="3">
    <source>
        <dbReference type="EMBL" id="MDS0284050.1"/>
    </source>
</evidence>
<accession>A0ABU2FTH1</accession>
<dbReference type="InterPro" id="IPR050535">
    <property type="entry name" value="DNA_Repair-Maintenance_Comp"/>
</dbReference>
<dbReference type="EMBL" id="JAMQOS010000007">
    <property type="protein sequence ID" value="MDS0284050.1"/>
    <property type="molecule type" value="Genomic_DNA"/>
</dbReference>
<dbReference type="Proteomes" id="UP001268864">
    <property type="component" value="Unassembled WGS sequence"/>
</dbReference>
<reference evidence="3 4" key="1">
    <citation type="submission" date="2022-06" db="EMBL/GenBank/DDBJ databases">
        <title>Halomicroarcula sp. a new haloarchaeum isolate from saline soil.</title>
        <authorList>
            <person name="Strakova D."/>
            <person name="Galisteo C."/>
            <person name="Sanchez-Porro C."/>
            <person name="Ventosa A."/>
        </authorList>
    </citation>
    <scope>NUCLEOTIDE SEQUENCE [LARGE SCALE GENOMIC DNA]</scope>
    <source>
        <strain evidence="3 4">S3CR25-11</strain>
    </source>
</reference>
<dbReference type="Pfam" id="PF00149">
    <property type="entry name" value="Metallophos"/>
    <property type="match status" value="1"/>
</dbReference>
<dbReference type="InterPro" id="IPR004843">
    <property type="entry name" value="Calcineurin-like_PHP"/>
</dbReference>
<dbReference type="RefSeq" id="WP_310901797.1">
    <property type="nucleotide sequence ID" value="NZ_JAMQOS010000007.1"/>
</dbReference>
<proteinExistence type="predicted"/>